<comment type="function">
    <text evidence="17">Lysosomal dipeptide uniporter that selectively exports lysine, arginine or histidine-containing dipeptides with a net positive charge from the lysosome lumen into the cytosol. Could play a role in a specific type of protein O-glycosylation indirectly regulating macrophages migration and tissue invasion. Also essential for liver homeostasis.</text>
</comment>
<evidence type="ECO:0000256" key="5">
    <source>
        <dbReference type="ARBA" id="ARBA00044884"/>
    </source>
</evidence>
<dbReference type="GO" id="GO:0016020">
    <property type="term" value="C:membrane"/>
    <property type="evidence" value="ECO:0007669"/>
    <property type="project" value="UniProtKB-SubCell"/>
</dbReference>
<dbReference type="PANTHER" id="PTHR23512">
    <property type="entry name" value="MAJOR FACILITATOR SUPERFAMILY DOMAIN-CONTAINING PROTEIN 1"/>
    <property type="match status" value="1"/>
</dbReference>
<evidence type="ECO:0000256" key="12">
    <source>
        <dbReference type="ARBA" id="ARBA00044912"/>
    </source>
</evidence>
<feature type="transmembrane region" description="Helical" evidence="19">
    <location>
        <begin position="206"/>
        <end position="224"/>
    </location>
</feature>
<feature type="transmembrane region" description="Helical" evidence="19">
    <location>
        <begin position="236"/>
        <end position="257"/>
    </location>
</feature>
<comment type="catalytic activity">
    <reaction evidence="9">
        <text>L-arginyl-L-alpha-amino acid(out) = L-arginyl-L-alpha-amino acid(in)</text>
        <dbReference type="Rhea" id="RHEA:79371"/>
        <dbReference type="ChEBI" id="CHEBI:84315"/>
    </reaction>
</comment>
<sequence length="375" mass="41446">MGFGSTVIETCTSKILAHWFQHKGLGLVYGLDLSIGKLIVLIAKATAVPMRDATSFWGWALWILAIVCFANLLQNIFYVWWVWTRPAWTRMPTGQERAREITRRERLQAGNTEVATTNTSKSTRTLRALPDWSSLLRVPRFFWLVACTQILQAGVVGGFNGLNADIITETRGSTAQLAGYTSAVQQVIPVICAPLIGSYFDFFGRRMVFVSVTSAIWILVYCLIGYTQTNALGSMVIASVASTMNALPFLASIPLIVPDQLELGLVFGIWKVFNNAGSVIVDMIAGRLQDITPGGTYERVIAFFVAVKGLEFCLGLFYGILDRNTNNKKRMGLEKEGKLEDCVGRKPSKVYTAVGISLVCSLIIIAWVLFIKYSI</sequence>
<keyword evidence="19" id="KW-1133">Transmembrane helix</keyword>
<comment type="catalytic activity">
    <reaction evidence="6">
        <text>L-lysyl-L-alpha-amino acid(out) = L-lysyl-L-alpha-amino acid(in)</text>
        <dbReference type="Rhea" id="RHEA:79387"/>
        <dbReference type="ChEBI" id="CHEBI:229965"/>
    </reaction>
</comment>
<comment type="catalytic activity">
    <reaction evidence="7">
        <text>L-alpha-aminoacyl-L-lysine(out) = L-alpha-aminoacyl-L-lysine(in)</text>
        <dbReference type="Rhea" id="RHEA:79383"/>
        <dbReference type="ChEBI" id="CHEBI:229966"/>
    </reaction>
</comment>
<evidence type="ECO:0000256" key="9">
    <source>
        <dbReference type="ARBA" id="ARBA00044899"/>
    </source>
</evidence>
<dbReference type="PANTHER" id="PTHR23512:SF12">
    <property type="entry name" value="TRANSPORTER, PUTATIVE (AFU_ORTHOLOGUE AFUA_4G00260)-RELATED"/>
    <property type="match status" value="1"/>
</dbReference>
<keyword evidence="19" id="KW-0812">Transmembrane</keyword>
<evidence type="ECO:0000256" key="10">
    <source>
        <dbReference type="ARBA" id="ARBA00044900"/>
    </source>
</evidence>
<evidence type="ECO:0000256" key="3">
    <source>
        <dbReference type="ARBA" id="ARBA00044878"/>
    </source>
</evidence>
<dbReference type="Proteomes" id="UP001239213">
    <property type="component" value="Unassembled WGS sequence"/>
</dbReference>
<evidence type="ECO:0000256" key="15">
    <source>
        <dbReference type="ARBA" id="ARBA00044985"/>
    </source>
</evidence>
<comment type="subunit">
    <text evidence="18">Homodimer. Interacts with lysosomal protein GLMP (via lumenal domain); the interaction starts while both proteins are still in the endoplasmic reticulum and is required for stabilization of MFSD1 in lysosomes but has no direct effect on its targeting to lysosomes or transporter activity.</text>
</comment>
<evidence type="ECO:0000256" key="16">
    <source>
        <dbReference type="ARBA" id="ARBA00045018"/>
    </source>
</evidence>
<dbReference type="SUPFAM" id="SSF103473">
    <property type="entry name" value="MFS general substrate transporter"/>
    <property type="match status" value="1"/>
</dbReference>
<dbReference type="GO" id="GO:0022857">
    <property type="term" value="F:transmembrane transporter activity"/>
    <property type="evidence" value="ECO:0007669"/>
    <property type="project" value="InterPro"/>
</dbReference>
<evidence type="ECO:0000256" key="7">
    <source>
        <dbReference type="ARBA" id="ARBA00044893"/>
    </source>
</evidence>
<feature type="transmembrane region" description="Helical" evidence="19">
    <location>
        <begin position="183"/>
        <end position="200"/>
    </location>
</feature>
<comment type="catalytic activity">
    <reaction evidence="11">
        <text>L-arginyl-glycine(out) = L-arginyl-glycine(in)</text>
        <dbReference type="Rhea" id="RHEA:79391"/>
        <dbReference type="ChEBI" id="CHEBI:229955"/>
    </reaction>
</comment>
<organism evidence="20 21">
    <name type="scientific">Colletotrichum cuscutae</name>
    <dbReference type="NCBI Taxonomy" id="1209917"/>
    <lineage>
        <taxon>Eukaryota</taxon>
        <taxon>Fungi</taxon>
        <taxon>Dikarya</taxon>
        <taxon>Ascomycota</taxon>
        <taxon>Pezizomycotina</taxon>
        <taxon>Sordariomycetes</taxon>
        <taxon>Hypocreomycetidae</taxon>
        <taxon>Glomerellales</taxon>
        <taxon>Glomerellaceae</taxon>
        <taxon>Colletotrichum</taxon>
        <taxon>Colletotrichum acutatum species complex</taxon>
    </lineage>
</organism>
<evidence type="ECO:0000256" key="18">
    <source>
        <dbReference type="ARBA" id="ARBA00046376"/>
    </source>
</evidence>
<comment type="catalytic activity">
    <reaction evidence="14">
        <text>L-lysyl-glycine(out) = L-lysyl-glycine(in)</text>
        <dbReference type="Rhea" id="RHEA:79407"/>
        <dbReference type="ChEBI" id="CHEBI:191202"/>
    </reaction>
</comment>
<dbReference type="InterPro" id="IPR011701">
    <property type="entry name" value="MFS"/>
</dbReference>
<comment type="catalytic activity">
    <reaction evidence="3">
        <text>L-histidyl-glycine(out) = L-histidyl-glycine(in)</text>
        <dbReference type="Rhea" id="RHEA:79395"/>
        <dbReference type="ChEBI" id="CHEBI:229957"/>
    </reaction>
</comment>
<comment type="catalytic activity">
    <reaction evidence="4">
        <text>L-alpha-aminoacyl-L-arginine(out) = L-alpha-aminoacyl-L-arginine(in)</text>
        <dbReference type="Rhea" id="RHEA:79367"/>
        <dbReference type="ChEBI" id="CHEBI:229968"/>
    </reaction>
</comment>
<proteinExistence type="predicted"/>
<evidence type="ECO:0000256" key="2">
    <source>
        <dbReference type="ARBA" id="ARBA00044876"/>
    </source>
</evidence>
<comment type="catalytic activity">
    <reaction evidence="10">
        <text>L-lysyl-L-lysine(out) = L-lysyl-L-lysine(in)</text>
        <dbReference type="Rhea" id="RHEA:79403"/>
        <dbReference type="ChEBI" id="CHEBI:229956"/>
    </reaction>
</comment>
<evidence type="ECO:0000256" key="13">
    <source>
        <dbReference type="ARBA" id="ARBA00044919"/>
    </source>
</evidence>
<feature type="transmembrane region" description="Helical" evidence="19">
    <location>
        <begin position="141"/>
        <end position="162"/>
    </location>
</feature>
<comment type="caution">
    <text evidence="20">The sequence shown here is derived from an EMBL/GenBank/DDBJ whole genome shotgun (WGS) entry which is preliminary data.</text>
</comment>
<evidence type="ECO:0000256" key="4">
    <source>
        <dbReference type="ARBA" id="ARBA00044881"/>
    </source>
</evidence>
<evidence type="ECO:0000256" key="6">
    <source>
        <dbReference type="ARBA" id="ARBA00044891"/>
    </source>
</evidence>
<comment type="catalytic activity">
    <reaction evidence="8">
        <text>L-aspartyl-L-lysine(out) = L-aspartyl-L-lysine(in)</text>
        <dbReference type="Rhea" id="RHEA:79411"/>
        <dbReference type="ChEBI" id="CHEBI:229953"/>
    </reaction>
</comment>
<evidence type="ECO:0000256" key="11">
    <source>
        <dbReference type="ARBA" id="ARBA00044903"/>
    </source>
</evidence>
<dbReference type="Pfam" id="PF07690">
    <property type="entry name" value="MFS_1"/>
    <property type="match status" value="1"/>
</dbReference>
<feature type="transmembrane region" description="Helical" evidence="19">
    <location>
        <begin position="59"/>
        <end position="83"/>
    </location>
</feature>
<evidence type="ECO:0000313" key="21">
    <source>
        <dbReference type="Proteomes" id="UP001239213"/>
    </source>
</evidence>
<dbReference type="AlphaFoldDB" id="A0AAI9YCF7"/>
<accession>A0AAI9YCF7</accession>
<dbReference type="InterPro" id="IPR036259">
    <property type="entry name" value="MFS_trans_sf"/>
</dbReference>
<comment type="catalytic activity">
    <reaction evidence="13">
        <text>L-alanyl-L-lysine(out) = L-alanyl-L-lysine(in)</text>
        <dbReference type="Rhea" id="RHEA:79415"/>
        <dbReference type="ChEBI" id="CHEBI:192470"/>
    </reaction>
</comment>
<comment type="catalytic activity">
    <reaction evidence="5">
        <text>L-alpha-aminoacyl-L-histidine(out) = L-alpha-aminoacyl-L-histidine(in)</text>
        <dbReference type="Rhea" id="RHEA:79375"/>
        <dbReference type="ChEBI" id="CHEBI:229967"/>
    </reaction>
</comment>
<comment type="catalytic activity">
    <reaction evidence="2">
        <text>L-lysyl-L-alanine(out) = L-lysyl-L-alanine(in)</text>
        <dbReference type="Rhea" id="RHEA:79399"/>
        <dbReference type="ChEBI" id="CHEBI:229954"/>
    </reaction>
</comment>
<keyword evidence="19" id="KW-0472">Membrane</keyword>
<keyword evidence="21" id="KW-1185">Reference proteome</keyword>
<reference evidence="20" key="1">
    <citation type="submission" date="2016-11" db="EMBL/GenBank/DDBJ databases">
        <title>The genome sequence of Colletotrichum cuscutae.</title>
        <authorList>
            <person name="Baroncelli R."/>
        </authorList>
    </citation>
    <scope>NUCLEOTIDE SEQUENCE</scope>
    <source>
        <strain evidence="20">IMI 304802</strain>
    </source>
</reference>
<dbReference type="InterPro" id="IPR052187">
    <property type="entry name" value="MFSD1"/>
</dbReference>
<dbReference type="EMBL" id="MPDP01000012">
    <property type="protein sequence ID" value="KAK1496717.1"/>
    <property type="molecule type" value="Genomic_DNA"/>
</dbReference>
<comment type="catalytic activity">
    <reaction evidence="12">
        <text>L-histidyl-L-alpha-amino acid(out) = L-histidyl-L-alpha-amino acid(in)</text>
        <dbReference type="Rhea" id="RHEA:79379"/>
        <dbReference type="ChEBI" id="CHEBI:229964"/>
    </reaction>
</comment>
<evidence type="ECO:0000256" key="1">
    <source>
        <dbReference type="ARBA" id="ARBA00004141"/>
    </source>
</evidence>
<evidence type="ECO:0000313" key="20">
    <source>
        <dbReference type="EMBL" id="KAK1496717.1"/>
    </source>
</evidence>
<evidence type="ECO:0000256" key="8">
    <source>
        <dbReference type="ARBA" id="ARBA00044898"/>
    </source>
</evidence>
<evidence type="ECO:0000256" key="14">
    <source>
        <dbReference type="ARBA" id="ARBA00044924"/>
    </source>
</evidence>
<comment type="subcellular location">
    <subcellularLocation>
        <location evidence="1">Membrane</location>
        <topology evidence="1">Multi-pass membrane protein</topology>
    </subcellularLocation>
</comment>
<name>A0AAI9YCF7_9PEZI</name>
<dbReference type="Gene3D" id="1.20.1250.20">
    <property type="entry name" value="MFS general substrate transporter like domains"/>
    <property type="match status" value="1"/>
</dbReference>
<evidence type="ECO:0000256" key="17">
    <source>
        <dbReference type="ARBA" id="ARBA00045709"/>
    </source>
</evidence>
<feature type="transmembrane region" description="Helical" evidence="19">
    <location>
        <begin position="300"/>
        <end position="321"/>
    </location>
</feature>
<protein>
    <recommendedName>
        <fullName evidence="15">Lysosomal dipeptide transporter MFSD1</fullName>
    </recommendedName>
    <alternativeName>
        <fullName evidence="16">Major facilitator superfamily domain-containing protein 1</fullName>
    </alternativeName>
</protein>
<feature type="transmembrane region" description="Helical" evidence="19">
    <location>
        <begin position="350"/>
        <end position="370"/>
    </location>
</feature>
<gene>
    <name evidence="20" type="ORF">CCUS01_13296</name>
</gene>
<evidence type="ECO:0000256" key="19">
    <source>
        <dbReference type="SAM" id="Phobius"/>
    </source>
</evidence>
<feature type="transmembrane region" description="Helical" evidence="19">
    <location>
        <begin position="26"/>
        <end position="47"/>
    </location>
</feature>